<gene>
    <name evidence="1" type="ORF">GKO46_05330</name>
    <name evidence="2" type="ORF">GKO48_13575</name>
</gene>
<dbReference type="EMBL" id="WMBE01000002">
    <property type="protein sequence ID" value="MDG0866494.1"/>
    <property type="molecule type" value="Genomic_DNA"/>
</dbReference>
<evidence type="ECO:0000313" key="2">
    <source>
        <dbReference type="EMBL" id="WFG40586.1"/>
    </source>
</evidence>
<dbReference type="RefSeq" id="WP_342823950.1">
    <property type="nucleotide sequence ID" value="NZ_CP046146.1"/>
</dbReference>
<sequence>MDRDQRFRKYQWIDVEVNRPRQDTRPESFTPNLDSISIESEVLSSGHNWAARKEFVSQMIGPNMCELRQLGSVPGGPSLGLIKPKNIQRVSITPEDNPEWSSEEFAKLRQYSLFGETPKNELEKIPYKFTYHFHCEDDHCGGHSMMCSDWEMAALYRRTRREYGENWQQPFLDKYQTRMINDFDTYFYVGTVSGHWNTWIIVGVWRAPKTDQLQLL</sequence>
<reference evidence="2" key="2">
    <citation type="journal article" date="2023" name="Nat. Commun.">
        <title>Cultivation of marine bacteria of the SAR202 clade.</title>
        <authorList>
            <person name="Lim Y."/>
            <person name="Seo J.H."/>
            <person name="Giovannoni S.J."/>
            <person name="Kang I."/>
            <person name="Cho J.C."/>
        </authorList>
    </citation>
    <scope>NUCLEOTIDE SEQUENCE</scope>
    <source>
        <strain evidence="2">JH1073</strain>
    </source>
</reference>
<reference evidence="3 4" key="1">
    <citation type="submission" date="2019-11" db="EMBL/GenBank/DDBJ databases">
        <authorList>
            <person name="Cho J.-C."/>
        </authorList>
    </citation>
    <scope>NUCLEOTIDE SEQUENCE [LARGE SCALE GENOMIC DNA]</scope>
    <source>
        <strain evidence="2 3">JH1073</strain>
        <strain evidence="1 4">JH702</strain>
    </source>
</reference>
<organism evidence="2 3">
    <name type="scientific">Candidatus Lucifugimonas marina</name>
    <dbReference type="NCBI Taxonomy" id="3038979"/>
    <lineage>
        <taxon>Bacteria</taxon>
        <taxon>Bacillati</taxon>
        <taxon>Chloroflexota</taxon>
        <taxon>Dehalococcoidia</taxon>
        <taxon>SAR202 cluster</taxon>
        <taxon>Candidatus Lucifugimonadales</taxon>
        <taxon>Candidatus Lucifugimonadaceae</taxon>
        <taxon>Candidatus Lucifugimonas</taxon>
    </lineage>
</organism>
<proteinExistence type="predicted"/>
<dbReference type="Proteomes" id="UP001219901">
    <property type="component" value="Chromosome"/>
</dbReference>
<evidence type="ECO:0000313" key="4">
    <source>
        <dbReference type="Proteomes" id="UP001321249"/>
    </source>
</evidence>
<dbReference type="Proteomes" id="UP001321249">
    <property type="component" value="Unassembled WGS sequence"/>
</dbReference>
<reference evidence="3" key="3">
    <citation type="submission" date="2023-06" db="EMBL/GenBank/DDBJ databases">
        <title>Pangenomics reveal diversification of enzyme families and niche specialization in globally abundant SAR202 bacteria.</title>
        <authorList>
            <person name="Saw J.H.W."/>
        </authorList>
    </citation>
    <scope>NUCLEOTIDE SEQUENCE [LARGE SCALE GENOMIC DNA]</scope>
    <source>
        <strain evidence="3">JH1073</strain>
    </source>
</reference>
<evidence type="ECO:0000313" key="1">
    <source>
        <dbReference type="EMBL" id="MDG0866494.1"/>
    </source>
</evidence>
<name>A0AAJ5ZIJ4_9CHLR</name>
<dbReference type="AlphaFoldDB" id="A0AAJ5ZIJ4"/>
<keyword evidence="3" id="KW-1185">Reference proteome</keyword>
<dbReference type="EMBL" id="CP046147">
    <property type="protein sequence ID" value="WFG40586.1"/>
    <property type="molecule type" value="Genomic_DNA"/>
</dbReference>
<accession>A0AAJ5ZIJ4</accession>
<protein>
    <submittedName>
        <fullName evidence="2">Uncharacterized protein</fullName>
    </submittedName>
</protein>
<evidence type="ECO:0000313" key="3">
    <source>
        <dbReference type="Proteomes" id="UP001219901"/>
    </source>
</evidence>